<dbReference type="SUPFAM" id="SSF55424">
    <property type="entry name" value="FAD/NAD-linked reductases, dimerisation (C-terminal) domain"/>
    <property type="match status" value="1"/>
</dbReference>
<comment type="catalytic activity">
    <reaction evidence="11">
        <text>2 glutathione + NADP(+) = glutathione disulfide + NADPH + H(+)</text>
        <dbReference type="Rhea" id="RHEA:11740"/>
        <dbReference type="ChEBI" id="CHEBI:15378"/>
        <dbReference type="ChEBI" id="CHEBI:57783"/>
        <dbReference type="ChEBI" id="CHEBI:57925"/>
        <dbReference type="ChEBI" id="CHEBI:58297"/>
        <dbReference type="ChEBI" id="CHEBI:58349"/>
        <dbReference type="EC" id="1.8.1.7"/>
    </reaction>
</comment>
<evidence type="ECO:0000259" key="14">
    <source>
        <dbReference type="Pfam" id="PF02852"/>
    </source>
</evidence>
<protein>
    <recommendedName>
        <fullName evidence="4">glutathione-disulfide reductase</fullName>
        <ecNumber evidence="4">1.8.1.7</ecNumber>
    </recommendedName>
</protein>
<dbReference type="PRINTS" id="PR00368">
    <property type="entry name" value="FADPNR"/>
</dbReference>
<dbReference type="InterPro" id="IPR046952">
    <property type="entry name" value="GSHR/TRXR-like"/>
</dbReference>
<evidence type="ECO:0000256" key="2">
    <source>
        <dbReference type="ARBA" id="ARBA00007532"/>
    </source>
</evidence>
<dbReference type="Proteomes" id="UP000015105">
    <property type="component" value="Chromosome 4D"/>
</dbReference>
<dbReference type="Pfam" id="PF07992">
    <property type="entry name" value="Pyr_redox_2"/>
    <property type="match status" value="1"/>
</dbReference>
<evidence type="ECO:0000256" key="10">
    <source>
        <dbReference type="ARBA" id="ARBA00023284"/>
    </source>
</evidence>
<evidence type="ECO:0000256" key="6">
    <source>
        <dbReference type="ARBA" id="ARBA00022827"/>
    </source>
</evidence>
<name>A0A453ITW7_AEGTS</name>
<organism evidence="16 17">
    <name type="scientific">Aegilops tauschii subsp. strangulata</name>
    <name type="common">Goatgrass</name>
    <dbReference type="NCBI Taxonomy" id="200361"/>
    <lineage>
        <taxon>Eukaryota</taxon>
        <taxon>Viridiplantae</taxon>
        <taxon>Streptophyta</taxon>
        <taxon>Embryophyta</taxon>
        <taxon>Tracheophyta</taxon>
        <taxon>Spermatophyta</taxon>
        <taxon>Magnoliopsida</taxon>
        <taxon>Liliopsida</taxon>
        <taxon>Poales</taxon>
        <taxon>Poaceae</taxon>
        <taxon>BOP clade</taxon>
        <taxon>Pooideae</taxon>
        <taxon>Triticodae</taxon>
        <taxon>Triticeae</taxon>
        <taxon>Triticinae</taxon>
        <taxon>Aegilops</taxon>
    </lineage>
</organism>
<accession>A0A453ITW7</accession>
<evidence type="ECO:0000259" key="15">
    <source>
        <dbReference type="Pfam" id="PF07992"/>
    </source>
</evidence>
<dbReference type="InterPro" id="IPR004099">
    <property type="entry name" value="Pyr_nucl-diS_OxRdtase_dimer"/>
</dbReference>
<dbReference type="PROSITE" id="PS00076">
    <property type="entry name" value="PYRIDINE_REDOX_1"/>
    <property type="match status" value="1"/>
</dbReference>
<reference evidence="16" key="3">
    <citation type="journal article" date="2017" name="Nature">
        <title>Genome sequence of the progenitor of the wheat D genome Aegilops tauschii.</title>
        <authorList>
            <person name="Luo M.C."/>
            <person name="Gu Y.Q."/>
            <person name="Puiu D."/>
            <person name="Wang H."/>
            <person name="Twardziok S.O."/>
            <person name="Deal K.R."/>
            <person name="Huo N."/>
            <person name="Zhu T."/>
            <person name="Wang L."/>
            <person name="Wang Y."/>
            <person name="McGuire P.E."/>
            <person name="Liu S."/>
            <person name="Long H."/>
            <person name="Ramasamy R.K."/>
            <person name="Rodriguez J.C."/>
            <person name="Van S.L."/>
            <person name="Yuan L."/>
            <person name="Wang Z."/>
            <person name="Xia Z."/>
            <person name="Xiao L."/>
            <person name="Anderson O.D."/>
            <person name="Ouyang S."/>
            <person name="Liang Y."/>
            <person name="Zimin A.V."/>
            <person name="Pertea G."/>
            <person name="Qi P."/>
            <person name="Bennetzen J.L."/>
            <person name="Dai X."/>
            <person name="Dawson M.W."/>
            <person name="Muller H.G."/>
            <person name="Kugler K."/>
            <person name="Rivarola-Duarte L."/>
            <person name="Spannagl M."/>
            <person name="Mayer K.F.X."/>
            <person name="Lu F.H."/>
            <person name="Bevan M.W."/>
            <person name="Leroy P."/>
            <person name="Li P."/>
            <person name="You F.M."/>
            <person name="Sun Q."/>
            <person name="Liu Z."/>
            <person name="Lyons E."/>
            <person name="Wicker T."/>
            <person name="Salzberg S.L."/>
            <person name="Devos K.M."/>
            <person name="Dvorak J."/>
        </authorList>
    </citation>
    <scope>NUCLEOTIDE SEQUENCE [LARGE SCALE GENOMIC DNA]</scope>
    <source>
        <strain evidence="16">cv. AL8/78</strain>
    </source>
</reference>
<feature type="domain" description="FAD/NAD(P)-binding" evidence="15">
    <location>
        <begin position="87"/>
        <end position="410"/>
    </location>
</feature>
<proteinExistence type="inferred from homology"/>
<reference evidence="17" key="2">
    <citation type="journal article" date="2017" name="Nat. Plants">
        <title>The Aegilops tauschii genome reveals multiple impacts of transposons.</title>
        <authorList>
            <person name="Zhao G."/>
            <person name="Zou C."/>
            <person name="Li K."/>
            <person name="Wang K."/>
            <person name="Li T."/>
            <person name="Gao L."/>
            <person name="Zhang X."/>
            <person name="Wang H."/>
            <person name="Yang Z."/>
            <person name="Liu X."/>
            <person name="Jiang W."/>
            <person name="Mao L."/>
            <person name="Kong X."/>
            <person name="Jiao Y."/>
            <person name="Jia J."/>
        </authorList>
    </citation>
    <scope>NUCLEOTIDE SEQUENCE [LARGE SCALE GENOMIC DNA]</scope>
    <source>
        <strain evidence="17">cv. AL8/78</strain>
    </source>
</reference>
<evidence type="ECO:0000313" key="17">
    <source>
        <dbReference type="Proteomes" id="UP000015105"/>
    </source>
</evidence>
<feature type="compositionally biased region" description="Low complexity" evidence="13">
    <location>
        <begin position="68"/>
        <end position="79"/>
    </location>
</feature>
<dbReference type="InterPro" id="IPR036188">
    <property type="entry name" value="FAD/NAD-bd_sf"/>
</dbReference>
<feature type="domain" description="Pyridine nucleotide-disulphide oxidoreductase dimerisation" evidence="14">
    <location>
        <begin position="450"/>
        <end position="506"/>
    </location>
</feature>
<evidence type="ECO:0000256" key="8">
    <source>
        <dbReference type="ARBA" id="ARBA00023002"/>
    </source>
</evidence>
<comment type="similarity">
    <text evidence="2 12">Belongs to the class-I pyridine nucleotide-disulfide oxidoreductase family.</text>
</comment>
<dbReference type="GO" id="GO:0005739">
    <property type="term" value="C:mitochondrion"/>
    <property type="evidence" value="ECO:0007669"/>
    <property type="project" value="TreeGrafter"/>
</dbReference>
<keyword evidence="9" id="KW-1015">Disulfide bond</keyword>
<dbReference type="GO" id="GO:0050660">
    <property type="term" value="F:flavin adenine dinucleotide binding"/>
    <property type="evidence" value="ECO:0007669"/>
    <property type="project" value="InterPro"/>
</dbReference>
<dbReference type="InterPro" id="IPR012999">
    <property type="entry name" value="Pyr_OxRdtase_I_AS"/>
</dbReference>
<evidence type="ECO:0000256" key="1">
    <source>
        <dbReference type="ARBA" id="ARBA00001974"/>
    </source>
</evidence>
<dbReference type="PRINTS" id="PR00411">
    <property type="entry name" value="PNDRDTASEI"/>
</dbReference>
<keyword evidence="8 12" id="KW-0560">Oxidoreductase</keyword>
<evidence type="ECO:0000256" key="13">
    <source>
        <dbReference type="SAM" id="MobiDB-lite"/>
    </source>
</evidence>
<dbReference type="GO" id="GO:0004362">
    <property type="term" value="F:glutathione-disulfide reductase (NADPH) activity"/>
    <property type="evidence" value="ECO:0007669"/>
    <property type="project" value="UniProtKB-EC"/>
</dbReference>
<dbReference type="EC" id="1.8.1.7" evidence="4"/>
<keyword evidence="6 12" id="KW-0274">FAD</keyword>
<evidence type="ECO:0000313" key="16">
    <source>
        <dbReference type="EnsemblPlants" id="AET4Gv20681400.1"/>
    </source>
</evidence>
<comment type="cofactor">
    <cofactor evidence="1">
        <name>FAD</name>
        <dbReference type="ChEBI" id="CHEBI:57692"/>
    </cofactor>
</comment>
<evidence type="ECO:0000256" key="12">
    <source>
        <dbReference type="RuleBase" id="RU003691"/>
    </source>
</evidence>
<dbReference type="GO" id="GO:0006749">
    <property type="term" value="P:glutathione metabolic process"/>
    <property type="evidence" value="ECO:0007669"/>
    <property type="project" value="TreeGrafter"/>
</dbReference>
<evidence type="ECO:0000256" key="7">
    <source>
        <dbReference type="ARBA" id="ARBA00022857"/>
    </source>
</evidence>
<feature type="compositionally biased region" description="Basic and acidic residues" evidence="13">
    <location>
        <begin position="517"/>
        <end position="531"/>
    </location>
</feature>
<keyword evidence="17" id="KW-1185">Reference proteome</keyword>
<keyword evidence="10 12" id="KW-0676">Redox-active center</keyword>
<sequence>ARARTSEEEVAMATTAALPFSCATTLQTLTRTLSPRRSLLIHRHRLRSLAAAASPRLPDRARPRLRRPVSASAAPNGSSSAGEYDYDLFTIGAGSGGVRASRFASTLYGARAAICEMPFSTISADDLGGLGGTCVLRGCVPKKLLVYASKFSHEFEESHGFGWAYDTDPKHDWSTLIANKNTELQRLVGIYKNILKNANVDLIEGRGKVVDPHTVSVDGKLYTAKNILIAVGGRPSMPDIPGIEHVIDSDAALDLPSKPEKIAIVGGGYIALEFAGIFNGLKSDVHVFIRQPKVLRGFDEEVRDFVAEQMSLRGITFHTEHSPQAITKSNDGLLSLKTNKETIGGFSHVMFATGRKPNTKNLGLEEVGVKMDKKGAIVVDEYSRTSVDSIWAVGDVTDRINLTPVALMEGGAFAKTLFGDEPTKPEYRAVPAAVFSQPPIGQVGLTEEQLIVCATTNKVVGVHMCGDDAPEIIQGIAIGVKAGLTKQDFDVTVGVHPTSAEEFVTMRSPTRKVRRKTAAEAESKDEVVAQK</sequence>
<dbReference type="EnsemblPlants" id="AET4Gv20681400.1">
    <property type="protein sequence ID" value="AET4Gv20681400.1"/>
    <property type="gene ID" value="AET4Gv20681400"/>
</dbReference>
<comment type="subunit">
    <text evidence="3">Homodimer.</text>
</comment>
<reference evidence="16" key="5">
    <citation type="journal article" date="2021" name="G3 (Bethesda)">
        <title>Aegilops tauschii genome assembly Aet v5.0 features greater sequence contiguity and improved annotation.</title>
        <authorList>
            <person name="Wang L."/>
            <person name="Zhu T."/>
            <person name="Rodriguez J.C."/>
            <person name="Deal K.R."/>
            <person name="Dubcovsky J."/>
            <person name="McGuire P.E."/>
            <person name="Lux T."/>
            <person name="Spannagl M."/>
            <person name="Mayer K.F.X."/>
            <person name="Baldrich P."/>
            <person name="Meyers B.C."/>
            <person name="Huo N."/>
            <person name="Gu Y.Q."/>
            <person name="Zhou H."/>
            <person name="Devos K.M."/>
            <person name="Bennetzen J.L."/>
            <person name="Unver T."/>
            <person name="Budak H."/>
            <person name="Gulick P.J."/>
            <person name="Galiba G."/>
            <person name="Kalapos B."/>
            <person name="Nelson D.R."/>
            <person name="Li P."/>
            <person name="You F.M."/>
            <person name="Luo M.C."/>
            <person name="Dvorak J."/>
        </authorList>
    </citation>
    <scope>NUCLEOTIDE SEQUENCE [LARGE SCALE GENOMIC DNA]</scope>
    <source>
        <strain evidence="16">cv. AL8/78</strain>
    </source>
</reference>
<dbReference type="Gene3D" id="3.50.50.60">
    <property type="entry name" value="FAD/NAD(P)-binding domain"/>
    <property type="match status" value="1"/>
</dbReference>
<evidence type="ECO:0000256" key="4">
    <source>
        <dbReference type="ARBA" id="ARBA00012607"/>
    </source>
</evidence>
<dbReference type="FunFam" id="3.50.50.60:FF:000051">
    <property type="entry name" value="Glutathione reductase"/>
    <property type="match status" value="1"/>
</dbReference>
<dbReference type="InterPro" id="IPR023753">
    <property type="entry name" value="FAD/NAD-binding_dom"/>
</dbReference>
<keyword evidence="7" id="KW-0521">NADP</keyword>
<dbReference type="InterPro" id="IPR016156">
    <property type="entry name" value="FAD/NAD-linked_Rdtase_dimer_sf"/>
</dbReference>
<dbReference type="PANTHER" id="PTHR42737">
    <property type="entry name" value="GLUTATHIONE REDUCTASE"/>
    <property type="match status" value="1"/>
</dbReference>
<feature type="region of interest" description="Disordered" evidence="13">
    <location>
        <begin position="60"/>
        <end position="79"/>
    </location>
</feature>
<dbReference type="Pfam" id="PF02852">
    <property type="entry name" value="Pyr_redox_dim"/>
    <property type="match status" value="1"/>
</dbReference>
<evidence type="ECO:0000256" key="3">
    <source>
        <dbReference type="ARBA" id="ARBA00011738"/>
    </source>
</evidence>
<feature type="region of interest" description="Disordered" evidence="13">
    <location>
        <begin position="509"/>
        <end position="531"/>
    </location>
</feature>
<dbReference type="PANTHER" id="PTHR42737:SF9">
    <property type="entry name" value="GLUTATHIONE REDUCTASE"/>
    <property type="match status" value="1"/>
</dbReference>
<evidence type="ECO:0000256" key="5">
    <source>
        <dbReference type="ARBA" id="ARBA00022630"/>
    </source>
</evidence>
<reference evidence="17" key="1">
    <citation type="journal article" date="2014" name="Science">
        <title>Ancient hybridizations among the ancestral genomes of bread wheat.</title>
        <authorList>
            <consortium name="International Wheat Genome Sequencing Consortium,"/>
            <person name="Marcussen T."/>
            <person name="Sandve S.R."/>
            <person name="Heier L."/>
            <person name="Spannagl M."/>
            <person name="Pfeifer M."/>
            <person name="Jakobsen K.S."/>
            <person name="Wulff B.B."/>
            <person name="Steuernagel B."/>
            <person name="Mayer K.F."/>
            <person name="Olsen O.A."/>
        </authorList>
    </citation>
    <scope>NUCLEOTIDE SEQUENCE [LARGE SCALE GENOMIC DNA]</scope>
    <source>
        <strain evidence="17">cv. AL8/78</strain>
    </source>
</reference>
<evidence type="ECO:0000256" key="11">
    <source>
        <dbReference type="ARBA" id="ARBA00049142"/>
    </source>
</evidence>
<dbReference type="AlphaFoldDB" id="A0A453ITW7"/>
<dbReference type="GO" id="GO:0045454">
    <property type="term" value="P:cell redox homeostasis"/>
    <property type="evidence" value="ECO:0007669"/>
    <property type="project" value="InterPro"/>
</dbReference>
<dbReference type="SUPFAM" id="SSF51905">
    <property type="entry name" value="FAD/NAD(P)-binding domain"/>
    <property type="match status" value="1"/>
</dbReference>
<dbReference type="GO" id="GO:0034599">
    <property type="term" value="P:cellular response to oxidative stress"/>
    <property type="evidence" value="ECO:0007669"/>
    <property type="project" value="TreeGrafter"/>
</dbReference>
<reference evidence="16" key="4">
    <citation type="submission" date="2019-03" db="UniProtKB">
        <authorList>
            <consortium name="EnsemblPlants"/>
        </authorList>
    </citation>
    <scope>IDENTIFICATION</scope>
</reference>
<dbReference type="Gramene" id="AET4Gv20681400.1">
    <property type="protein sequence ID" value="AET4Gv20681400.1"/>
    <property type="gene ID" value="AET4Gv20681400"/>
</dbReference>
<evidence type="ECO:0000256" key="9">
    <source>
        <dbReference type="ARBA" id="ARBA00023157"/>
    </source>
</evidence>
<keyword evidence="5 12" id="KW-0285">Flavoprotein</keyword>
<dbReference type="GO" id="GO:0005829">
    <property type="term" value="C:cytosol"/>
    <property type="evidence" value="ECO:0007669"/>
    <property type="project" value="TreeGrafter"/>
</dbReference>